<protein>
    <submittedName>
        <fullName evidence="1">Uncharacterized protein</fullName>
    </submittedName>
</protein>
<sequence length="85" mass="9571">MISYSITKKDETTYIANFDIVDPLAGRGIEAGGFEDRDIKIRLKKISAGTEQIIPIVKILNFKEKQIIPKLALNLKILKKTQLIS</sequence>
<evidence type="ECO:0000313" key="1">
    <source>
        <dbReference type="EMBL" id="ASU14665.1"/>
    </source>
</evidence>
<organism evidence="1 2">
    <name type="scientific">Mesomycoplasma hyopneumoniae</name>
    <name type="common">Mycoplasma hyopneumoniae</name>
    <dbReference type="NCBI Taxonomy" id="2099"/>
    <lineage>
        <taxon>Bacteria</taxon>
        <taxon>Bacillati</taxon>
        <taxon>Mycoplasmatota</taxon>
        <taxon>Mycoplasmoidales</taxon>
        <taxon>Metamycoplasmataceae</taxon>
        <taxon>Mesomycoplasma</taxon>
    </lineage>
</organism>
<dbReference type="AlphaFoldDB" id="A0A223MAU5"/>
<proteinExistence type="predicted"/>
<dbReference type="EMBL" id="CP022714">
    <property type="protein sequence ID" value="ASU14665.1"/>
    <property type="molecule type" value="Genomic_DNA"/>
</dbReference>
<gene>
    <name evidence="1" type="ORF">CIB43_00779</name>
</gene>
<accession>A0A223MAU5</accession>
<evidence type="ECO:0000313" key="2">
    <source>
        <dbReference type="Proteomes" id="UP000215452"/>
    </source>
</evidence>
<reference evidence="1 2" key="1">
    <citation type="submission" date="2017-08" db="EMBL/GenBank/DDBJ databases">
        <title>The complete genome sequence of a Mycoplasma hyopneumoniae isolate in Korea.</title>
        <authorList>
            <person name="Han J."/>
            <person name="Lee N."/>
        </authorList>
    </citation>
    <scope>NUCLEOTIDE SEQUENCE [LARGE SCALE GENOMIC DNA]</scope>
    <source>
        <strain evidence="1 2">KM014</strain>
    </source>
</reference>
<dbReference type="Proteomes" id="UP000215452">
    <property type="component" value="Chromosome"/>
</dbReference>
<name>A0A223MAU5_MESHO</name>